<evidence type="ECO:0000256" key="1">
    <source>
        <dbReference type="SAM" id="MobiDB-lite"/>
    </source>
</evidence>
<feature type="region of interest" description="Disordered" evidence="1">
    <location>
        <begin position="149"/>
        <end position="197"/>
    </location>
</feature>
<feature type="compositionally biased region" description="Low complexity" evidence="1">
    <location>
        <begin position="286"/>
        <end position="297"/>
    </location>
</feature>
<reference evidence="2 3" key="1">
    <citation type="submission" date="2018-11" db="EMBL/GenBank/DDBJ databases">
        <title>Genome sequence of Saitozyma podzolica DSM 27192.</title>
        <authorList>
            <person name="Aliyu H."/>
            <person name="Gorte O."/>
            <person name="Ochsenreither K."/>
        </authorList>
    </citation>
    <scope>NUCLEOTIDE SEQUENCE [LARGE SCALE GENOMIC DNA]</scope>
    <source>
        <strain evidence="2 3">DSM 27192</strain>
    </source>
</reference>
<name>A0A427YUQ9_9TREE</name>
<gene>
    <name evidence="2" type="ORF">EHS25_004585</name>
</gene>
<feature type="region of interest" description="Disordered" evidence="1">
    <location>
        <begin position="286"/>
        <end position="324"/>
    </location>
</feature>
<dbReference type="Proteomes" id="UP000279259">
    <property type="component" value="Unassembled WGS sequence"/>
</dbReference>
<feature type="region of interest" description="Disordered" evidence="1">
    <location>
        <begin position="19"/>
        <end position="51"/>
    </location>
</feature>
<feature type="region of interest" description="Disordered" evidence="1">
    <location>
        <begin position="247"/>
        <end position="270"/>
    </location>
</feature>
<dbReference type="EMBL" id="RSCD01000002">
    <property type="protein sequence ID" value="RSH94779.1"/>
    <property type="molecule type" value="Genomic_DNA"/>
</dbReference>
<comment type="caution">
    <text evidence="2">The sequence shown here is derived from an EMBL/GenBank/DDBJ whole genome shotgun (WGS) entry which is preliminary data.</text>
</comment>
<proteinExistence type="predicted"/>
<keyword evidence="3" id="KW-1185">Reference proteome</keyword>
<feature type="compositionally biased region" description="Acidic residues" evidence="1">
    <location>
        <begin position="165"/>
        <end position="197"/>
    </location>
</feature>
<accession>A0A427YUQ9</accession>
<dbReference type="OrthoDB" id="2573023at2759"/>
<protein>
    <submittedName>
        <fullName evidence="2">Uncharacterized protein</fullName>
    </submittedName>
</protein>
<feature type="compositionally biased region" description="Basic and acidic residues" evidence="1">
    <location>
        <begin position="310"/>
        <end position="324"/>
    </location>
</feature>
<organism evidence="2 3">
    <name type="scientific">Saitozyma podzolica</name>
    <dbReference type="NCBI Taxonomy" id="1890683"/>
    <lineage>
        <taxon>Eukaryota</taxon>
        <taxon>Fungi</taxon>
        <taxon>Dikarya</taxon>
        <taxon>Basidiomycota</taxon>
        <taxon>Agaricomycotina</taxon>
        <taxon>Tremellomycetes</taxon>
        <taxon>Tremellales</taxon>
        <taxon>Trimorphomycetaceae</taxon>
        <taxon>Saitozyma</taxon>
    </lineage>
</organism>
<evidence type="ECO:0000313" key="2">
    <source>
        <dbReference type="EMBL" id="RSH94779.1"/>
    </source>
</evidence>
<dbReference type="AlphaFoldDB" id="A0A427YUQ9"/>
<sequence>MSVSTITMSEVIIPVSATLSSSSSSSSQTSGKRLRSCLSPTRLRSMDPEAMTPNLTMSMSSAMSSRSTSFSSAASYDTQWRRAKSVRWEGEDEGCVVTSYFATWSATEYDRTPLEPPSEGERACVLPERGSRCLSPHNFFTDVFDEPEELDVDEGSAESYCLDTPPDDSDAGHEDEEEEDDDDDATASGSDVDEDREWEECMARRRMMFASMSGSRRHSASESDGDARCLGFDGYTSLSATLAELLKSTEEEPRGRTPPSTPLEDVRTSERMVVRMCRSEMMMSMSLPGLVPSSSGSDADENLLATPPDLPRDITADEQDVAKR</sequence>
<evidence type="ECO:0000313" key="3">
    <source>
        <dbReference type="Proteomes" id="UP000279259"/>
    </source>
</evidence>